<feature type="site" description="Positions MEP for the nucleophilic attack" evidence="7">
    <location>
        <position position="158"/>
    </location>
</feature>
<dbReference type="EC" id="2.7.7.60" evidence="7"/>
<gene>
    <name evidence="7 8" type="primary">ispD</name>
    <name evidence="8" type="ORF">JF922_15010</name>
</gene>
<dbReference type="CDD" id="cd02516">
    <property type="entry name" value="CDP-ME_synthetase"/>
    <property type="match status" value="1"/>
</dbReference>
<dbReference type="InterPro" id="IPR050088">
    <property type="entry name" value="IspD/TarI_cytidylyltransf_bact"/>
</dbReference>
<comment type="catalytic activity">
    <reaction evidence="1 7">
        <text>2-C-methyl-D-erythritol 4-phosphate + CTP + H(+) = 4-CDP-2-C-methyl-D-erythritol + diphosphate</text>
        <dbReference type="Rhea" id="RHEA:13429"/>
        <dbReference type="ChEBI" id="CHEBI:15378"/>
        <dbReference type="ChEBI" id="CHEBI:33019"/>
        <dbReference type="ChEBI" id="CHEBI:37563"/>
        <dbReference type="ChEBI" id="CHEBI:57823"/>
        <dbReference type="ChEBI" id="CHEBI:58262"/>
        <dbReference type="EC" id="2.7.7.60"/>
    </reaction>
</comment>
<comment type="caution">
    <text evidence="8">The sequence shown here is derived from an EMBL/GenBank/DDBJ whole genome shotgun (WGS) entry which is preliminary data.</text>
</comment>
<dbReference type="NCBIfam" id="TIGR00453">
    <property type="entry name" value="ispD"/>
    <property type="match status" value="1"/>
</dbReference>
<evidence type="ECO:0000313" key="8">
    <source>
        <dbReference type="EMBL" id="MBJ7599372.1"/>
    </source>
</evidence>
<dbReference type="PROSITE" id="PS01295">
    <property type="entry name" value="ISPD"/>
    <property type="match status" value="1"/>
</dbReference>
<dbReference type="InterPro" id="IPR034683">
    <property type="entry name" value="IspD/TarI"/>
</dbReference>
<feature type="site" description="Positions MEP for the nucleophilic attack" evidence="7">
    <location>
        <position position="214"/>
    </location>
</feature>
<name>A0A934K8V0_9BACT</name>
<dbReference type="PANTHER" id="PTHR32125:SF4">
    <property type="entry name" value="2-C-METHYL-D-ERYTHRITOL 4-PHOSPHATE CYTIDYLYLTRANSFERASE, CHLOROPLASTIC"/>
    <property type="match status" value="1"/>
</dbReference>
<proteinExistence type="inferred from homology"/>
<keyword evidence="9" id="KW-1185">Reference proteome</keyword>
<evidence type="ECO:0000256" key="4">
    <source>
        <dbReference type="ARBA" id="ARBA00022679"/>
    </source>
</evidence>
<evidence type="ECO:0000256" key="1">
    <source>
        <dbReference type="ARBA" id="ARBA00001282"/>
    </source>
</evidence>
<evidence type="ECO:0000256" key="2">
    <source>
        <dbReference type="ARBA" id="ARBA00004787"/>
    </source>
</evidence>
<dbReference type="InterPro" id="IPR018294">
    <property type="entry name" value="ISPD_synthase_CS"/>
</dbReference>
<evidence type="ECO:0000256" key="6">
    <source>
        <dbReference type="ARBA" id="ARBA00023229"/>
    </source>
</evidence>
<keyword evidence="5 7" id="KW-0548">Nucleotidyltransferase</keyword>
<dbReference type="InterPro" id="IPR001228">
    <property type="entry name" value="IspD"/>
</dbReference>
<dbReference type="FunFam" id="3.90.550.10:FF:000003">
    <property type="entry name" value="2-C-methyl-D-erythritol 4-phosphate cytidylyltransferase"/>
    <property type="match status" value="1"/>
</dbReference>
<dbReference type="SUPFAM" id="SSF53448">
    <property type="entry name" value="Nucleotide-diphospho-sugar transferases"/>
    <property type="match status" value="1"/>
</dbReference>
<protein>
    <recommendedName>
        <fullName evidence="7">2-C-methyl-D-erythritol 4-phosphate cytidylyltransferase</fullName>
        <ecNumber evidence="7">2.7.7.60</ecNumber>
    </recommendedName>
    <alternativeName>
        <fullName evidence="7">4-diphosphocytidyl-2C-methyl-D-erythritol synthase</fullName>
    </alternativeName>
    <alternativeName>
        <fullName evidence="7">MEP cytidylyltransferase</fullName>
        <shortName evidence="7">MCT</shortName>
    </alternativeName>
</protein>
<comment type="similarity">
    <text evidence="3 7">Belongs to the IspD/TarI cytidylyltransferase family. IspD subfamily.</text>
</comment>
<dbReference type="InterPro" id="IPR029044">
    <property type="entry name" value="Nucleotide-diphossugar_trans"/>
</dbReference>
<dbReference type="RefSeq" id="WP_338202865.1">
    <property type="nucleotide sequence ID" value="NZ_JAEKNR010000149.1"/>
</dbReference>
<dbReference type="Proteomes" id="UP000612893">
    <property type="component" value="Unassembled WGS sequence"/>
</dbReference>
<accession>A0A934K8V0</accession>
<dbReference type="PANTHER" id="PTHR32125">
    <property type="entry name" value="2-C-METHYL-D-ERYTHRITOL 4-PHOSPHATE CYTIDYLYLTRANSFERASE, CHLOROPLASTIC"/>
    <property type="match status" value="1"/>
</dbReference>
<comment type="function">
    <text evidence="7">Catalyzes the formation of 4-diphosphocytidyl-2-C-methyl-D-erythritol from CTP and 2-C-methyl-D-erythritol 4-phosphate (MEP).</text>
</comment>
<dbReference type="GO" id="GO:0050518">
    <property type="term" value="F:2-C-methyl-D-erythritol 4-phosphate cytidylyltransferase activity"/>
    <property type="evidence" value="ECO:0007669"/>
    <property type="project" value="UniProtKB-UniRule"/>
</dbReference>
<organism evidence="8 9">
    <name type="scientific">Candidatus Nephthysia bennettiae</name>
    <dbReference type="NCBI Taxonomy" id="3127016"/>
    <lineage>
        <taxon>Bacteria</taxon>
        <taxon>Bacillati</taxon>
        <taxon>Candidatus Dormiibacterota</taxon>
        <taxon>Candidatus Dormibacteria</taxon>
        <taxon>Candidatus Dormibacterales</taxon>
        <taxon>Candidatus Dormibacteraceae</taxon>
        <taxon>Candidatus Nephthysia</taxon>
    </lineage>
</organism>
<dbReference type="Pfam" id="PF01128">
    <property type="entry name" value="IspD"/>
    <property type="match status" value="1"/>
</dbReference>
<feature type="site" description="Transition state stabilizer" evidence="7">
    <location>
        <position position="22"/>
    </location>
</feature>
<comment type="pathway">
    <text evidence="2 7">Isoprenoid biosynthesis; isopentenyl diphosphate biosynthesis via DXP pathway; isopentenyl diphosphate from 1-deoxy-D-xylulose 5-phosphate: step 2/6.</text>
</comment>
<dbReference type="Gene3D" id="3.90.550.10">
    <property type="entry name" value="Spore Coat Polysaccharide Biosynthesis Protein SpsA, Chain A"/>
    <property type="match status" value="1"/>
</dbReference>
<dbReference type="GO" id="GO:0019288">
    <property type="term" value="P:isopentenyl diphosphate biosynthetic process, methylerythritol 4-phosphate pathway"/>
    <property type="evidence" value="ECO:0007669"/>
    <property type="project" value="UniProtKB-UniRule"/>
</dbReference>
<dbReference type="HAMAP" id="MF_00108">
    <property type="entry name" value="IspD"/>
    <property type="match status" value="1"/>
</dbReference>
<keyword evidence="4 7" id="KW-0808">Transferase</keyword>
<dbReference type="AlphaFoldDB" id="A0A934K8V0"/>
<evidence type="ECO:0000313" key="9">
    <source>
        <dbReference type="Proteomes" id="UP000612893"/>
    </source>
</evidence>
<feature type="site" description="Transition state stabilizer" evidence="7">
    <location>
        <position position="28"/>
    </location>
</feature>
<evidence type="ECO:0000256" key="3">
    <source>
        <dbReference type="ARBA" id="ARBA00009789"/>
    </source>
</evidence>
<sequence>MSTNIRAPRVGAIVVAAGSGSRLGMGSKALVELNGKTVLAWSLELFLQLDEVDQIVVPGPDGRLEAVRREVQALQPRKPVLICAGGQTRQQSVRAGLGELVACDFVLVHDAARPLASPALVRRVLAAAVESGAAIPGLPPRDAVKRVAGGRLVESLDRTRLVLAQTPQGFAYQLFERAHFEAADAGVVGDDDGQLVAASGHPVTVVEGEPTNIKLTTSDDLPVLRAILAERAAAATRQAARAVGTRAGRGRPR</sequence>
<evidence type="ECO:0000256" key="5">
    <source>
        <dbReference type="ARBA" id="ARBA00022695"/>
    </source>
</evidence>
<keyword evidence="6 7" id="KW-0414">Isoprene biosynthesis</keyword>
<dbReference type="EMBL" id="JAEKNR010000149">
    <property type="protein sequence ID" value="MBJ7599372.1"/>
    <property type="molecule type" value="Genomic_DNA"/>
</dbReference>
<reference evidence="8" key="1">
    <citation type="submission" date="2020-10" db="EMBL/GenBank/DDBJ databases">
        <title>Ca. Dormibacterota MAGs.</title>
        <authorList>
            <person name="Montgomery K."/>
        </authorList>
    </citation>
    <scope>NUCLEOTIDE SEQUENCE [LARGE SCALE GENOMIC DNA]</scope>
    <source>
        <strain evidence="8">SC8812_S17_10</strain>
    </source>
</reference>
<evidence type="ECO:0000256" key="7">
    <source>
        <dbReference type="HAMAP-Rule" id="MF_00108"/>
    </source>
</evidence>